<evidence type="ECO:0000313" key="1">
    <source>
        <dbReference type="EMBL" id="OUI90547.1"/>
    </source>
</evidence>
<dbReference type="RefSeq" id="WP_048848067.1">
    <property type="nucleotide sequence ID" value="NZ_JBJJWX010000013.1"/>
</dbReference>
<evidence type="ECO:0000313" key="2">
    <source>
        <dbReference type="Proteomes" id="UP000194641"/>
    </source>
</evidence>
<gene>
    <name evidence="1" type="ORF">HK17_13790</name>
</gene>
<protein>
    <submittedName>
        <fullName evidence="1">Uncharacterized protein</fullName>
    </submittedName>
</protein>
<accession>A0A252ALQ8</accession>
<comment type="caution">
    <text evidence="1">The sequence shown here is derived from an EMBL/GenBank/DDBJ whole genome shotgun (WGS) entry which is preliminary data.</text>
</comment>
<dbReference type="Proteomes" id="UP000194641">
    <property type="component" value="Unassembled WGS sequence"/>
</dbReference>
<proteinExistence type="predicted"/>
<name>A0A252ALQ8_9PROT</name>
<reference evidence="2" key="1">
    <citation type="submission" date="2014-06" db="EMBL/GenBank/DDBJ databases">
        <authorList>
            <person name="Winans N.J."/>
            <person name="Newell P.D."/>
            <person name="Douglas A.E."/>
        </authorList>
    </citation>
    <scope>NUCLEOTIDE SEQUENCE [LARGE SCALE GENOMIC DNA]</scope>
</reference>
<organism evidence="1 2">
    <name type="scientific">Acetobacter indonesiensis</name>
    <dbReference type="NCBI Taxonomy" id="104101"/>
    <lineage>
        <taxon>Bacteria</taxon>
        <taxon>Pseudomonadati</taxon>
        <taxon>Pseudomonadota</taxon>
        <taxon>Alphaproteobacteria</taxon>
        <taxon>Acetobacterales</taxon>
        <taxon>Acetobacteraceae</taxon>
        <taxon>Acetobacter</taxon>
    </lineage>
</organism>
<dbReference type="AlphaFoldDB" id="A0A252ALQ8"/>
<dbReference type="EMBL" id="JOPA01000050">
    <property type="protein sequence ID" value="OUI90547.1"/>
    <property type="molecule type" value="Genomic_DNA"/>
</dbReference>
<sequence length="63" mass="6861">MEKTMSLRKALWPALATGGLFAIIGTAFLPAHETRAVLFALSDATACLFQYDLTPHLLQLASR</sequence>